<dbReference type="OrthoDB" id="405996at2759"/>
<dbReference type="Pfam" id="PF02383">
    <property type="entry name" value="Syja_N"/>
    <property type="match status" value="1"/>
</dbReference>
<dbReference type="EMBL" id="CAAALY010029901">
    <property type="protein sequence ID" value="VEL16807.1"/>
    <property type="molecule type" value="Genomic_DNA"/>
</dbReference>
<proteinExistence type="predicted"/>
<dbReference type="InterPro" id="IPR002013">
    <property type="entry name" value="SAC_dom"/>
</dbReference>
<name>A0A3S5BSV3_9PLAT</name>
<evidence type="ECO:0000259" key="1">
    <source>
        <dbReference type="Pfam" id="PF02383"/>
    </source>
</evidence>
<protein>
    <recommendedName>
        <fullName evidence="1">SAC domain-containing protein</fullName>
    </recommendedName>
</protein>
<comment type="caution">
    <text evidence="2">The sequence shown here is derived from an EMBL/GenBank/DDBJ whole genome shotgun (WGS) entry which is preliminary data.</text>
</comment>
<reference evidence="2" key="1">
    <citation type="submission" date="2018-11" db="EMBL/GenBank/DDBJ databases">
        <authorList>
            <consortium name="Pathogen Informatics"/>
        </authorList>
    </citation>
    <scope>NUCLEOTIDE SEQUENCE</scope>
</reference>
<evidence type="ECO:0000313" key="3">
    <source>
        <dbReference type="Proteomes" id="UP000784294"/>
    </source>
</evidence>
<dbReference type="Proteomes" id="UP000784294">
    <property type="component" value="Unassembled WGS sequence"/>
</dbReference>
<organism evidence="2 3">
    <name type="scientific">Protopolystoma xenopodis</name>
    <dbReference type="NCBI Taxonomy" id="117903"/>
    <lineage>
        <taxon>Eukaryota</taxon>
        <taxon>Metazoa</taxon>
        <taxon>Spiralia</taxon>
        <taxon>Lophotrochozoa</taxon>
        <taxon>Platyhelminthes</taxon>
        <taxon>Monogenea</taxon>
        <taxon>Polyopisthocotylea</taxon>
        <taxon>Polystomatidea</taxon>
        <taxon>Polystomatidae</taxon>
        <taxon>Protopolystoma</taxon>
    </lineage>
</organism>
<dbReference type="GO" id="GO:0016791">
    <property type="term" value="F:phosphatase activity"/>
    <property type="evidence" value="ECO:0007669"/>
    <property type="project" value="InterPro"/>
</dbReference>
<keyword evidence="3" id="KW-1185">Reference proteome</keyword>
<feature type="domain" description="SAC" evidence="1">
    <location>
        <begin position="36"/>
        <end position="87"/>
    </location>
</feature>
<gene>
    <name evidence="2" type="ORF">PXEA_LOCUS10247</name>
</gene>
<sequence>MKPDSLFSKSAALLEHNSLGSLSDNSDIGMVDPVQFTILQQHFDQHIYNHYGRIVVVNLLNQYGMEHPLGRAFAFATLKLNQKEVKYV</sequence>
<evidence type="ECO:0000313" key="2">
    <source>
        <dbReference type="EMBL" id="VEL16807.1"/>
    </source>
</evidence>
<accession>A0A3S5BSV3</accession>
<dbReference type="AlphaFoldDB" id="A0A3S5BSV3"/>